<dbReference type="InterPro" id="IPR033031">
    <property type="entry name" value="Scc2/Nipped-B"/>
</dbReference>
<dbReference type="CDD" id="cd23958">
    <property type="entry name" value="SCC2"/>
    <property type="match status" value="1"/>
</dbReference>
<dbReference type="GO" id="GO:0140588">
    <property type="term" value="P:chromatin looping"/>
    <property type="evidence" value="ECO:0007669"/>
    <property type="project" value="InterPro"/>
</dbReference>
<dbReference type="Pfam" id="PF12765">
    <property type="entry name" value="Cohesin_HEAT"/>
    <property type="match status" value="1"/>
</dbReference>
<reference evidence="9" key="1">
    <citation type="submission" date="2016-03" db="EMBL/GenBank/DDBJ databases">
        <authorList>
            <person name="Devillers Hugo."/>
        </authorList>
    </citation>
    <scope>NUCLEOTIDE SEQUENCE [LARGE SCALE GENOMIC DNA]</scope>
</reference>
<comment type="similarity">
    <text evidence="2 6">Belongs to the SCC2/Nipped-B family.</text>
</comment>
<proteinExistence type="inferred from homology"/>
<evidence type="ECO:0000256" key="2">
    <source>
        <dbReference type="ARBA" id="ARBA00009252"/>
    </source>
</evidence>
<gene>
    <name evidence="8" type="ORF">LANO_0G08328G</name>
</gene>
<keyword evidence="3 6" id="KW-0677">Repeat</keyword>
<sequence length="1461" mass="165261">MATFPGDKTNIPKRLTECLEYQPLNFLVPKSGLCELLRSSLRVAPVYDEVVFKESSSSRVSEKHPKTVPRLDMDGKESFSFKEIQVFSTKSQDDLSMDLFEGLSDTARQFLNFKCLDDMKRQRSTSNDGSLLVRSKLIYDPDYADVELRAAPKKAKFASEEFSLDQAAVSSQHFKDLDVLINSIHDDEESIGLNNQLYWTKAEGSRVLSDICLDRILIALKNISGLPGLEEIVDAGILSKLMRICSESIDVILKTEDHGHLNSIAFKCATVVFMIFLIDVKDKRLYLERYIVSAISFLSRINDSLSEDNTSRGATSDDCLQLRSVLSLLSSYIQKKPMQEEELITKLVYLLSDLLTFNPPNIGGLSSLSTWLESLRRESSASLIAMFESLPTQRLFILDELLFRLDSLPTNRIQKKLQKVDDTFYATHLFVTIARMLQSLNSSKFLPLPENVNDQSVDEFLDIFKEQQTQLSTFIDHINQSVLNKCFTPNAFKRFILENFVQDLIAMVVQPHWSIAEPLLASLFKRMLLVFSPSQQNNSARESSVLQIMGSIGSVIQDIKLKSEKSEKFSIAGILQSPAMLQSVMLDFEKCLSVLCHSDRDTSSRHAFWDRQMACLTTLSEFEDIDSALRENIGAEILKLLRNSSATSSGEKISKHSQFSHNFQSSYFATLHISELINLFEPYVRLILSLLDRQKIKLRSGAIKCLAPLIANDPDLLAVPSVKSVIEQRLKDSSPSVKDAILDLLGSTQYTRYYQLININYDDESTMVRKHVLKLNLDAYDNASDIDVKAFVASRILRKTEDEEDSIVEKAQKSLIDRWFLNVYETGQSTEAQANRAMEVIEVISAVIGYDKGDSQLFDNFLNEYVLNESLHDEQAREEIRFTTQFITSKLVDEAINSQYAHTNQGSESKSEINVFHFLSIISACEHAFITKDHITTLYPYLLSSEQSDLQYYVLKVFKTSFSKLTYFRNKFLLDLESIVLGRLPKMSVREIDEAIPLCWSIAHHRGDDTRVSKACSSCLALLSPYINSSTKDSASVTADGKLQRLLYLAAGFARFCDFTNTEEKFPHLKTREPIFEYVTKCLLVFTRFEVDLTLRKSALRNLLKVATAYPRLFNSRLVLSVLDKEFATRSLDTNLVVVQCLSEFFMSEEQRTLELTRPLRLSTLKLQRSRSIVAPRSSDAVCSAISSRYLKYVLRIALLEDLRLSSVALKFVELVLDFGYTNPANCIPTIIALIGSPNGATSKLALTVLENIFMRNTSMRFSNLSTGIKAGIEHAKWLKEQGLTNNMLFLPKVQSLARSVGMKPAKIFNSYKNALLTYLVSNGDVFPKIPIIIFSFNIAALSFENMLEVCSLTSLLDTKTEDITELIEQQGDDVDDTEDSQNTRNLIVSRACLLELRTYLCRVFGVSDEHVSAIGSSEEDELKLKPAEPKTLKLHFNFPPPGLDEQKLIDDFFADKNSQL</sequence>
<evidence type="ECO:0000313" key="9">
    <source>
        <dbReference type="Proteomes" id="UP000189911"/>
    </source>
</evidence>
<dbReference type="GO" id="GO:1990414">
    <property type="term" value="P:replication-born double-strand break repair via sister chromatid exchange"/>
    <property type="evidence" value="ECO:0007669"/>
    <property type="project" value="TreeGrafter"/>
</dbReference>
<dbReference type="InterPro" id="IPR024986">
    <property type="entry name" value="Nipped-B_C"/>
</dbReference>
<evidence type="ECO:0000259" key="7">
    <source>
        <dbReference type="Pfam" id="PF12830"/>
    </source>
</evidence>
<keyword evidence="4 6" id="KW-0539">Nucleus</keyword>
<feature type="domain" description="Sister chromatid cohesion C-terminal" evidence="7">
    <location>
        <begin position="1183"/>
        <end position="1358"/>
    </location>
</feature>
<dbReference type="InterPro" id="IPR016024">
    <property type="entry name" value="ARM-type_fold"/>
</dbReference>
<dbReference type="GO" id="GO:0003682">
    <property type="term" value="F:chromatin binding"/>
    <property type="evidence" value="ECO:0007669"/>
    <property type="project" value="TreeGrafter"/>
</dbReference>
<evidence type="ECO:0000256" key="5">
    <source>
        <dbReference type="ARBA" id="ARBA00023306"/>
    </source>
</evidence>
<keyword evidence="9" id="KW-1185">Reference proteome</keyword>
<evidence type="ECO:0000256" key="1">
    <source>
        <dbReference type="ARBA" id="ARBA00004123"/>
    </source>
</evidence>
<dbReference type="Pfam" id="PF12830">
    <property type="entry name" value="Nipped-B_C"/>
    <property type="match status" value="1"/>
</dbReference>
<dbReference type="GO" id="GO:0010468">
    <property type="term" value="P:regulation of gene expression"/>
    <property type="evidence" value="ECO:0007669"/>
    <property type="project" value="InterPro"/>
</dbReference>
<dbReference type="SUPFAM" id="SSF48371">
    <property type="entry name" value="ARM repeat"/>
    <property type="match status" value="1"/>
</dbReference>
<dbReference type="GO" id="GO:0090694">
    <property type="term" value="C:Scc2-Scc4 cohesin loading complex"/>
    <property type="evidence" value="ECO:0007669"/>
    <property type="project" value="TreeGrafter"/>
</dbReference>
<dbReference type="GO" id="GO:0034087">
    <property type="term" value="P:establishment of mitotic sister chromatid cohesion"/>
    <property type="evidence" value="ECO:0007669"/>
    <property type="project" value="TreeGrafter"/>
</dbReference>
<dbReference type="PANTHER" id="PTHR21704:SF18">
    <property type="entry name" value="NIPPED-B-LIKE PROTEIN"/>
    <property type="match status" value="1"/>
</dbReference>
<dbReference type="PANTHER" id="PTHR21704">
    <property type="entry name" value="NIPPED-B-LIKE PROTEIN DELANGIN SCC2-RELATED"/>
    <property type="match status" value="1"/>
</dbReference>
<protein>
    <recommendedName>
        <fullName evidence="6">Sister chromatid cohesion protein</fullName>
    </recommendedName>
</protein>
<evidence type="ECO:0000256" key="6">
    <source>
        <dbReference type="RuleBase" id="RU364107"/>
    </source>
</evidence>
<evidence type="ECO:0000256" key="3">
    <source>
        <dbReference type="ARBA" id="ARBA00022737"/>
    </source>
</evidence>
<dbReference type="InterPro" id="IPR026003">
    <property type="entry name" value="Cohesin_HEAT"/>
</dbReference>
<accession>A0A1G4KHS7</accession>
<keyword evidence="5 6" id="KW-0131">Cell cycle</keyword>
<dbReference type="GO" id="GO:0071169">
    <property type="term" value="P:establishment of protein localization to chromatin"/>
    <property type="evidence" value="ECO:0007669"/>
    <property type="project" value="TreeGrafter"/>
</dbReference>
<dbReference type="GO" id="GO:0061775">
    <property type="term" value="F:cohesin loader activity"/>
    <property type="evidence" value="ECO:0007669"/>
    <property type="project" value="InterPro"/>
</dbReference>
<dbReference type="Proteomes" id="UP000189911">
    <property type="component" value="Chromosome G"/>
</dbReference>
<evidence type="ECO:0000313" key="8">
    <source>
        <dbReference type="EMBL" id="SCV04127.1"/>
    </source>
</evidence>
<organism evidence="8 9">
    <name type="scientific">Lachancea nothofagi CBS 11611</name>
    <dbReference type="NCBI Taxonomy" id="1266666"/>
    <lineage>
        <taxon>Eukaryota</taxon>
        <taxon>Fungi</taxon>
        <taxon>Dikarya</taxon>
        <taxon>Ascomycota</taxon>
        <taxon>Saccharomycotina</taxon>
        <taxon>Saccharomycetes</taxon>
        <taxon>Saccharomycetales</taxon>
        <taxon>Saccharomycetaceae</taxon>
        <taxon>Lachancea</taxon>
    </lineage>
</organism>
<dbReference type="OrthoDB" id="418242at2759"/>
<comment type="subcellular location">
    <subcellularLocation>
        <location evidence="1 6">Nucleus</location>
    </subcellularLocation>
</comment>
<dbReference type="EMBL" id="LT598453">
    <property type="protein sequence ID" value="SCV04127.1"/>
    <property type="molecule type" value="Genomic_DNA"/>
</dbReference>
<evidence type="ECO:0000256" key="4">
    <source>
        <dbReference type="ARBA" id="ARBA00023242"/>
    </source>
</evidence>
<name>A0A1G4KHS7_9SACH</name>